<comment type="caution">
    <text evidence="1">The sequence shown here is derived from an EMBL/GenBank/DDBJ whole genome shotgun (WGS) entry which is preliminary data.</text>
</comment>
<protein>
    <submittedName>
        <fullName evidence="1">Uncharacterized protein</fullName>
    </submittedName>
</protein>
<dbReference type="AlphaFoldDB" id="A0AAV2SZX0"/>
<evidence type="ECO:0000313" key="2">
    <source>
        <dbReference type="Proteomes" id="UP001497525"/>
    </source>
</evidence>
<accession>A0AAV2SZX0</accession>
<proteinExistence type="predicted"/>
<organism evidence="1 2">
    <name type="scientific">Calicophoron daubneyi</name>
    <name type="common">Rumen fluke</name>
    <name type="synonym">Paramphistomum daubneyi</name>
    <dbReference type="NCBI Taxonomy" id="300641"/>
    <lineage>
        <taxon>Eukaryota</taxon>
        <taxon>Metazoa</taxon>
        <taxon>Spiralia</taxon>
        <taxon>Lophotrochozoa</taxon>
        <taxon>Platyhelminthes</taxon>
        <taxon>Trematoda</taxon>
        <taxon>Digenea</taxon>
        <taxon>Plagiorchiida</taxon>
        <taxon>Pronocephalata</taxon>
        <taxon>Paramphistomoidea</taxon>
        <taxon>Paramphistomidae</taxon>
        <taxon>Calicophoron</taxon>
    </lineage>
</organism>
<evidence type="ECO:0000313" key="1">
    <source>
        <dbReference type="EMBL" id="CAL5130535.1"/>
    </source>
</evidence>
<name>A0AAV2SZX0_CALDB</name>
<sequence>MVTRETKLTDLMVMVTRVCQQKLIFSFATEFPDSLSLHSLIQRSRRILWSVYYKMHCFHILDKFRISHVIPVCI</sequence>
<reference evidence="1" key="1">
    <citation type="submission" date="2024-06" db="EMBL/GenBank/DDBJ databases">
        <authorList>
            <person name="Liu X."/>
            <person name="Lenzi L."/>
            <person name="Haldenby T S."/>
            <person name="Uol C."/>
        </authorList>
    </citation>
    <scope>NUCLEOTIDE SEQUENCE</scope>
</reference>
<dbReference type="EMBL" id="CAXLJL010000068">
    <property type="protein sequence ID" value="CAL5130535.1"/>
    <property type="molecule type" value="Genomic_DNA"/>
</dbReference>
<dbReference type="Proteomes" id="UP001497525">
    <property type="component" value="Unassembled WGS sequence"/>
</dbReference>
<gene>
    <name evidence="1" type="ORF">CDAUBV1_LOCUS2596</name>
</gene>